<reference evidence="2" key="2">
    <citation type="submission" date="2013-10" db="EMBL/GenBank/DDBJ databases">
        <authorList>
            <person name="Aslett M."/>
        </authorList>
    </citation>
    <scope>NUCLEOTIDE SEQUENCE</scope>
    <source>
        <strain evidence="2">Houghton</strain>
    </source>
</reference>
<name>U6GB14_EIMAC</name>
<evidence type="ECO:0000313" key="3">
    <source>
        <dbReference type="Proteomes" id="UP000018050"/>
    </source>
</evidence>
<dbReference type="AlphaFoldDB" id="U6GB14"/>
<feature type="compositionally biased region" description="Polar residues" evidence="1">
    <location>
        <begin position="125"/>
        <end position="152"/>
    </location>
</feature>
<gene>
    <name evidence="2" type="ORF">EAH_00025000</name>
</gene>
<evidence type="ECO:0000313" key="2">
    <source>
        <dbReference type="EMBL" id="CDI77466.1"/>
    </source>
</evidence>
<proteinExistence type="predicted"/>
<feature type="region of interest" description="Disordered" evidence="1">
    <location>
        <begin position="327"/>
        <end position="400"/>
    </location>
</feature>
<dbReference type="GeneID" id="25270570"/>
<dbReference type="VEuPathDB" id="ToxoDB:EAH_00025000"/>
<organism evidence="2 3">
    <name type="scientific">Eimeria acervulina</name>
    <name type="common">Coccidian parasite</name>
    <dbReference type="NCBI Taxonomy" id="5801"/>
    <lineage>
        <taxon>Eukaryota</taxon>
        <taxon>Sar</taxon>
        <taxon>Alveolata</taxon>
        <taxon>Apicomplexa</taxon>
        <taxon>Conoidasida</taxon>
        <taxon>Coccidia</taxon>
        <taxon>Eucoccidiorida</taxon>
        <taxon>Eimeriorina</taxon>
        <taxon>Eimeriidae</taxon>
        <taxon>Eimeria</taxon>
    </lineage>
</organism>
<dbReference type="Proteomes" id="UP000018050">
    <property type="component" value="Unassembled WGS sequence"/>
</dbReference>
<dbReference type="RefSeq" id="XP_013252187.1">
    <property type="nucleotide sequence ID" value="XM_013396733.1"/>
</dbReference>
<feature type="region of interest" description="Disordered" evidence="1">
    <location>
        <begin position="125"/>
        <end position="160"/>
    </location>
</feature>
<dbReference type="EMBL" id="HG670675">
    <property type="protein sequence ID" value="CDI77466.1"/>
    <property type="molecule type" value="Genomic_DNA"/>
</dbReference>
<dbReference type="OMA" id="YKRQQHA"/>
<protein>
    <submittedName>
        <fullName evidence="2">Uncharacterized protein</fullName>
    </submittedName>
</protein>
<feature type="compositionally biased region" description="Basic residues" evidence="1">
    <location>
        <begin position="362"/>
        <end position="375"/>
    </location>
</feature>
<dbReference type="OrthoDB" id="345726at2759"/>
<accession>U6GB14</accession>
<feature type="compositionally biased region" description="Low complexity" evidence="1">
    <location>
        <begin position="378"/>
        <end position="389"/>
    </location>
</feature>
<sequence length="400" mass="42429">MHAVTEGHLTRHSVPAASTPFPSLPFLTDAYLPGPQAAAAAHQQLLLLQPSGTPEPVVCAPGSERLSSGATGSAEGWGAESSNGPAALQLLGAPRDGDVGDFLSGVQDPSSFAASYFGSYLCSPSTENPQTPTAANSHSSLSPIQLATSPETGSGSSGVGAAPSGGLPLYGGQPFPFSLPSPLTCGIVQEGPPRAPNPTYSLPQQTATQDTQGFASDYDRLTRELCKYCANLRDLVKDNPSFTDELSSTLEKAIRSADQVIHVQRKLLLSVNQQKHLVADSKVIHSKVQTLHRILQKTAPQYSQWLEEHAVLKEHIQQLEQQHGGFVASGDLAGNEDVPDASRNSAVSRRRSSSGSCCSNNSKRRKSIRQYKRQQHALPPESSEGLPLPVVKTERTPSCT</sequence>
<feature type="compositionally biased region" description="Low complexity" evidence="1">
    <location>
        <begin position="342"/>
        <end position="361"/>
    </location>
</feature>
<reference evidence="2" key="1">
    <citation type="submission" date="2013-10" db="EMBL/GenBank/DDBJ databases">
        <title>Genomic analysis of the causative agents of coccidiosis in chickens.</title>
        <authorList>
            <person name="Reid A.J."/>
            <person name="Blake D."/>
            <person name="Billington K."/>
            <person name="Browne H."/>
            <person name="Dunn M."/>
            <person name="Hung S."/>
            <person name="Kawahara F."/>
            <person name="Miranda-Saavedra D."/>
            <person name="Mourier T."/>
            <person name="Nagra H."/>
            <person name="Otto T.D."/>
            <person name="Rawlings N."/>
            <person name="Sanchez A."/>
            <person name="Sanders M."/>
            <person name="Subramaniam C."/>
            <person name="Tay Y."/>
            <person name="Dear P."/>
            <person name="Doerig C."/>
            <person name="Gruber A."/>
            <person name="Parkinson J."/>
            <person name="Shirley M."/>
            <person name="Wan K.L."/>
            <person name="Berriman M."/>
            <person name="Tomley F."/>
            <person name="Pain A."/>
        </authorList>
    </citation>
    <scope>NUCLEOTIDE SEQUENCE</scope>
    <source>
        <strain evidence="2">Houghton</strain>
    </source>
</reference>
<feature type="region of interest" description="Disordered" evidence="1">
    <location>
        <begin position="59"/>
        <end position="82"/>
    </location>
</feature>
<evidence type="ECO:0000256" key="1">
    <source>
        <dbReference type="SAM" id="MobiDB-lite"/>
    </source>
</evidence>
<keyword evidence="3" id="KW-1185">Reference proteome</keyword>